<protein>
    <recommendedName>
        <fullName evidence="3">Peptidase M6-like domain-containing protein</fullName>
    </recommendedName>
</protein>
<feature type="non-terminal residue" evidence="2">
    <location>
        <position position="305"/>
    </location>
</feature>
<accession>A0A382MPN4</accession>
<feature type="region of interest" description="Disordered" evidence="1">
    <location>
        <begin position="29"/>
        <end position="52"/>
    </location>
</feature>
<proteinExistence type="predicted"/>
<feature type="compositionally biased region" description="Polar residues" evidence="1">
    <location>
        <begin position="31"/>
        <end position="50"/>
    </location>
</feature>
<evidence type="ECO:0000313" key="2">
    <source>
        <dbReference type="EMBL" id="SVC49747.1"/>
    </source>
</evidence>
<dbReference type="EMBL" id="UINC01094479">
    <property type="protein sequence ID" value="SVC49747.1"/>
    <property type="molecule type" value="Genomic_DNA"/>
</dbReference>
<name>A0A382MPN4_9ZZZZ</name>
<evidence type="ECO:0008006" key="3">
    <source>
        <dbReference type="Google" id="ProtNLM"/>
    </source>
</evidence>
<evidence type="ECO:0000256" key="1">
    <source>
        <dbReference type="SAM" id="MobiDB-lite"/>
    </source>
</evidence>
<organism evidence="2">
    <name type="scientific">marine metagenome</name>
    <dbReference type="NCBI Taxonomy" id="408172"/>
    <lineage>
        <taxon>unclassified sequences</taxon>
        <taxon>metagenomes</taxon>
        <taxon>ecological metagenomes</taxon>
    </lineage>
</organism>
<reference evidence="2" key="1">
    <citation type="submission" date="2018-05" db="EMBL/GenBank/DDBJ databases">
        <authorList>
            <person name="Lanie J.A."/>
            <person name="Ng W.-L."/>
            <person name="Kazmierczak K.M."/>
            <person name="Andrzejewski T.M."/>
            <person name="Davidsen T.M."/>
            <person name="Wayne K.J."/>
            <person name="Tettelin H."/>
            <person name="Glass J.I."/>
            <person name="Rusch D."/>
            <person name="Podicherti R."/>
            <person name="Tsui H.-C.T."/>
            <person name="Winkler M.E."/>
        </authorList>
    </citation>
    <scope>NUCLEOTIDE SEQUENCE</scope>
</reference>
<gene>
    <name evidence="2" type="ORF">METZ01_LOCUS302601</name>
</gene>
<dbReference type="AlphaFoldDB" id="A0A382MPN4"/>
<sequence length="305" mass="33858">MRLSLYVLMCFSLALAKDRNYKLHQDRDHTQITSRHGMNSQQNGGSMVSRSSRDDTSTVWLDDFEGDVSGWTVGEGWTLTEESSYSATHSFNIDDDNYDVVSSIISPILSLPELGGADEIFKMNFALWCDLPDFDGDGDNYLEDYYWVDVANVSDVPVYFHTTTSNAYDGNSWWCGDGAVGGYLDAWVQFLDSPPITIDGPGYYLSCVMKWGIEDPAGATVAGTCTDGWDAANVRISSDGGATWQSLNGSDPYDFDYGYGWIYNDEEYDCGGSLEAVATGWGGQQDWQDVVFELDDYVGEEVIIR</sequence>